<comment type="caution">
    <text evidence="2">The sequence shown here is derived from an EMBL/GenBank/DDBJ whole genome shotgun (WGS) entry which is preliminary data.</text>
</comment>
<dbReference type="AlphaFoldDB" id="A0A829Q788"/>
<proteinExistence type="predicted"/>
<evidence type="ECO:0000256" key="1">
    <source>
        <dbReference type="SAM" id="MobiDB-lite"/>
    </source>
</evidence>
<protein>
    <submittedName>
        <fullName evidence="2">Uncharacterized protein</fullName>
    </submittedName>
</protein>
<evidence type="ECO:0000313" key="3">
    <source>
        <dbReference type="Proteomes" id="UP000020103"/>
    </source>
</evidence>
<accession>A0A829Q788</accession>
<feature type="region of interest" description="Disordered" evidence="1">
    <location>
        <begin position="1"/>
        <end position="40"/>
    </location>
</feature>
<evidence type="ECO:0000313" key="2">
    <source>
        <dbReference type="EMBL" id="EUA48515.1"/>
    </source>
</evidence>
<dbReference type="Proteomes" id="UP000020103">
    <property type="component" value="Unassembled WGS sequence"/>
</dbReference>
<reference evidence="2 3" key="1">
    <citation type="submission" date="2013-12" db="EMBL/GenBank/DDBJ databases">
        <authorList>
            <person name="Madinger N."/>
            <person name="Lenaerts A."/>
            <person name="Ordway D."/>
            <person name="DeGroote M.A."/>
            <person name="Parker T."/>
            <person name="Sizemore C."/>
            <person name="Tallon L.J."/>
            <person name="Sadzewicz L.K."/>
            <person name="Sengamalay N."/>
            <person name="Fraser C.M."/>
            <person name="Hine E."/>
            <person name="Shefchek K.A."/>
            <person name="Das S.P."/>
            <person name="Tettelin H."/>
        </authorList>
    </citation>
    <scope>NUCLEOTIDE SEQUENCE [LARGE SCALE GENOMIC DNA]</scope>
    <source>
        <strain evidence="2 3">21</strain>
    </source>
</reference>
<dbReference type="EMBL" id="JAOF01000001">
    <property type="protein sequence ID" value="EUA48515.1"/>
    <property type="molecule type" value="Genomic_DNA"/>
</dbReference>
<sequence length="40" mass="4232">MEGGTNPWLPYGTNPMVPWGSNPQIPGGPGHYSSGWDMAS</sequence>
<organism evidence="2 3">
    <name type="scientific">Mycobacteroides abscessus 21</name>
    <dbReference type="NCBI Taxonomy" id="1299324"/>
    <lineage>
        <taxon>Bacteria</taxon>
        <taxon>Bacillati</taxon>
        <taxon>Actinomycetota</taxon>
        <taxon>Actinomycetes</taxon>
        <taxon>Mycobacteriales</taxon>
        <taxon>Mycobacteriaceae</taxon>
        <taxon>Mycobacteroides</taxon>
        <taxon>Mycobacteroides abscessus</taxon>
    </lineage>
</organism>
<gene>
    <name evidence="2" type="ORF">I543_0045</name>
</gene>
<name>A0A829Q788_9MYCO</name>